<sequence length="931" mass="105782">MQFSHIYVPFRSCSFPALDEETDYIFHGKRCQRIAYIAPIICDTIQTLREEAIGFLLTLIQLFKMKIFLGTMVLVSAVISIYPQHFHQHSVGQYRSWLPYYQQPRTEFQYGYEYQPTALLHYNPVAADLPSFRHSYPENTPTTIFSEDEGMGPGNQEEQDNWVRLLPIVGYRYKNNPNIEADVKPRIKSSFLDISSGKKQGQEGRLFYFNSDSSINPFLKTVTLKVTSTCTSLSIISCIPAANLPDAPVPICRRRRDIEMNHPDEDRMQFSVNPSNVQPVVPTAVPWPAVPRDSAQISSVDVTSSKEVEINNSKLSGISTQFEEPDREARFLWKHQFTSTTTTSWSVVSSTLTQTFVPAADFDCLPPGCSSFLTLAELNPSLQQERNQHLQTRNSFQKFTALNSVAIDKYSGFPACALYSFPFKCLDAGFSVTQHCTYHADCNLTPLQRSFRIRILLSEETTGRYQRVPGTNFVIWTVGQCHVFHLDRSRAVELIFIYLRMLSSNYLRYHRRFCVLLLVRAILYLRSVTKMKFVFGFILLISALVAISPQQFHQQRTGQQWLSQYHQLPRTFLYNQRQPATSLYYEPVDANIPFFRYSRPNIQPALIYPQNEEGSYQGAFDGIPQYYIDNKQSVQQKNQDLLLKQVGQDNEEKKAFTVFPYVRPIAPSAVYSQADGDESIIELLASQNLFADGPSKVGYSRPKLGFQNEDDKLGKIIPVMAQQHMTNQNQMANVKPRIKNFGFYQGLSSGNQQQNARLFYLDGSNLLSKTLTVKVTSTCTTISIVSCIQITNLDPSDPPVPCRRKRSPEVDHALEKDESQFPINPSKVEIVTPTLEPFLSILPHDLIQTPPVEMASSKEETLHNNDESNSLVTYMAKQQREEKAFKFNIQNFLTYTTVTILGSIVTSTLTQTFVPAAALACLPAGYVLCPL</sequence>
<keyword evidence="2" id="KW-1185">Reference proteome</keyword>
<comment type="caution">
    <text evidence="1">The sequence shown here is derived from an EMBL/GenBank/DDBJ whole genome shotgun (WGS) entry which is preliminary data.</text>
</comment>
<protein>
    <submittedName>
        <fullName evidence="1">Uncharacterized protein</fullName>
    </submittedName>
</protein>
<gene>
    <name evidence="1" type="ORF">OUZ56_020122</name>
</gene>
<evidence type="ECO:0000313" key="2">
    <source>
        <dbReference type="Proteomes" id="UP001234178"/>
    </source>
</evidence>
<dbReference type="Proteomes" id="UP001234178">
    <property type="component" value="Unassembled WGS sequence"/>
</dbReference>
<reference evidence="1 2" key="1">
    <citation type="journal article" date="2023" name="Nucleic Acids Res.">
        <title>The hologenome of Daphnia magna reveals possible DNA methylation and microbiome-mediated evolution of the host genome.</title>
        <authorList>
            <person name="Chaturvedi A."/>
            <person name="Li X."/>
            <person name="Dhandapani V."/>
            <person name="Marshall H."/>
            <person name="Kissane S."/>
            <person name="Cuenca-Cambronero M."/>
            <person name="Asole G."/>
            <person name="Calvet F."/>
            <person name="Ruiz-Romero M."/>
            <person name="Marangio P."/>
            <person name="Guigo R."/>
            <person name="Rago D."/>
            <person name="Mirbahai L."/>
            <person name="Eastwood N."/>
            <person name="Colbourne J.K."/>
            <person name="Zhou J."/>
            <person name="Mallon E."/>
            <person name="Orsini L."/>
        </authorList>
    </citation>
    <scope>NUCLEOTIDE SEQUENCE [LARGE SCALE GENOMIC DNA]</scope>
    <source>
        <strain evidence="1">LRV0_1</strain>
    </source>
</reference>
<accession>A0ABQ9ZDM1</accession>
<name>A0ABQ9ZDM1_9CRUS</name>
<organism evidence="1 2">
    <name type="scientific">Daphnia magna</name>
    <dbReference type="NCBI Taxonomy" id="35525"/>
    <lineage>
        <taxon>Eukaryota</taxon>
        <taxon>Metazoa</taxon>
        <taxon>Ecdysozoa</taxon>
        <taxon>Arthropoda</taxon>
        <taxon>Crustacea</taxon>
        <taxon>Branchiopoda</taxon>
        <taxon>Diplostraca</taxon>
        <taxon>Cladocera</taxon>
        <taxon>Anomopoda</taxon>
        <taxon>Daphniidae</taxon>
        <taxon>Daphnia</taxon>
    </lineage>
</organism>
<dbReference type="EMBL" id="JAOYFB010000003">
    <property type="protein sequence ID" value="KAK4011002.1"/>
    <property type="molecule type" value="Genomic_DNA"/>
</dbReference>
<evidence type="ECO:0000313" key="1">
    <source>
        <dbReference type="EMBL" id="KAK4011002.1"/>
    </source>
</evidence>
<proteinExistence type="predicted"/>